<dbReference type="GO" id="GO:0042391">
    <property type="term" value="P:regulation of membrane potential"/>
    <property type="evidence" value="ECO:0007669"/>
    <property type="project" value="TreeGrafter"/>
</dbReference>
<dbReference type="PROSITE" id="PS50042">
    <property type="entry name" value="CNMP_BINDING_3"/>
    <property type="match status" value="1"/>
</dbReference>
<evidence type="ECO:0000259" key="8">
    <source>
        <dbReference type="PROSITE" id="PS50042"/>
    </source>
</evidence>
<accession>A0A812Q0P1</accession>
<dbReference type="InterPro" id="IPR000595">
    <property type="entry name" value="cNMP-bd_dom"/>
</dbReference>
<dbReference type="InterPro" id="IPR050818">
    <property type="entry name" value="KCNH_animal-type"/>
</dbReference>
<dbReference type="SUPFAM" id="SSF81324">
    <property type="entry name" value="Voltage-gated potassium channels"/>
    <property type="match status" value="1"/>
</dbReference>
<feature type="transmembrane region" description="Helical" evidence="7">
    <location>
        <begin position="224"/>
        <end position="245"/>
    </location>
</feature>
<dbReference type="Pfam" id="PF00520">
    <property type="entry name" value="Ion_trans"/>
    <property type="match status" value="1"/>
</dbReference>
<feature type="transmembrane region" description="Helical" evidence="7">
    <location>
        <begin position="189"/>
        <end position="212"/>
    </location>
</feature>
<dbReference type="Gene3D" id="2.60.120.10">
    <property type="entry name" value="Jelly Rolls"/>
    <property type="match status" value="1"/>
</dbReference>
<keyword evidence="5" id="KW-0406">Ion transport</keyword>
<name>A0A812Q0P1_9DINO</name>
<evidence type="ECO:0000256" key="1">
    <source>
        <dbReference type="ARBA" id="ARBA00004141"/>
    </source>
</evidence>
<dbReference type="InterPro" id="IPR005821">
    <property type="entry name" value="Ion_trans_dom"/>
</dbReference>
<keyword evidence="3 7" id="KW-0812">Transmembrane</keyword>
<evidence type="ECO:0000313" key="9">
    <source>
        <dbReference type="EMBL" id="CAE7386301.1"/>
    </source>
</evidence>
<comment type="subcellular location">
    <subcellularLocation>
        <location evidence="1">Membrane</location>
        <topology evidence="1">Multi-pass membrane protein</topology>
    </subcellularLocation>
</comment>
<keyword evidence="6 7" id="KW-0472">Membrane</keyword>
<dbReference type="PANTHER" id="PTHR10217:SF435">
    <property type="entry name" value="POTASSIUM VOLTAGE-GATED CHANNEL PROTEIN EAG"/>
    <property type="match status" value="1"/>
</dbReference>
<protein>
    <submittedName>
        <fullName evidence="9">Kcnh5 protein</fullName>
    </submittedName>
</protein>
<evidence type="ECO:0000256" key="7">
    <source>
        <dbReference type="SAM" id="Phobius"/>
    </source>
</evidence>
<reference evidence="9" key="1">
    <citation type="submission" date="2021-02" db="EMBL/GenBank/DDBJ databases">
        <authorList>
            <person name="Dougan E. K."/>
            <person name="Rhodes N."/>
            <person name="Thang M."/>
            <person name="Chan C."/>
        </authorList>
    </citation>
    <scope>NUCLEOTIDE SEQUENCE</scope>
</reference>
<dbReference type="Gene3D" id="1.10.287.70">
    <property type="match status" value="1"/>
</dbReference>
<comment type="caution">
    <text evidence="9">The sequence shown here is derived from an EMBL/GenBank/DDBJ whole genome shotgun (WGS) entry which is preliminary data.</text>
</comment>
<keyword evidence="4 7" id="KW-1133">Transmembrane helix</keyword>
<evidence type="ECO:0000313" key="10">
    <source>
        <dbReference type="Proteomes" id="UP000601435"/>
    </source>
</evidence>
<sequence>MAALCSVEEPSSVEAVEHQLDVIHSLRNDVEIFTQKMKTKLSAMEDALQKQVDDLSHTEAVANEMCPQMAETEGRRGRTTSIDDTITVEEPAALIEHRQKKFEASIGWYWPLGTVSSLTQTTTLLGNQKEVRLHNRWMQLSMQTEAVLALSEYRRMPSLKGLKHAPSYMSGGPPDLPLRLLHPLGKARVIWDLCGLLLLIVDTILLPLSLAFGWTSGTQDAGSFILLLDFIASVFFWTLDIFMNLNTAFYSKGALVYDRHAIVRHYVKTWCVLDVCVVVLDYVTLANVLAEDRGADLTVLRFARIIRAFRLVRLLKIARFDDLMQEIAASTGRQWIMLVVAIINTTVAILLIAHVMTCIWVGVGEFIQRDDHWLALAALPDDRWSEYVESVPIPVLTPWMKYLHAFRYVMASPSPPVMAPDSAEERLFDIMTSIFTFVVIGGAISKISGTVVELRGMNEAKSKQRCEIRHYLQSQDASFELVSRVMKFAEYKLEKMMPTSFDPSLISLTLQTELSVNQRSRYIKQVPIFDLTSQLWPEVFSSICVVLRKVVCENREDVFVAGGLSTALYITVTGEYSHVEGYDGQGEVTEISGVTYLEELSLYVDALAHQSSLMARTFAEMFTLDGDSLVKCLGSAPSCAAMFFEYAKEFTMAVKKAGGRVSLEIQTALSERCCKKTQIYQDMYPDQETRLSNIDLSHIVSVCVSPPTRTTSSEWPMMAMDTSNGSNGLGESQASGPVKGAELIWLIEKAWPNKLVESELSEQLQTNLPEISPDHGPHVLFEQGLERDRAESSCICLPAKSACPSHVQYYDDRWERV</sequence>
<gene>
    <name evidence="9" type="primary">Kcnh5</name>
    <name evidence="9" type="ORF">SNEC2469_LOCUS10472</name>
</gene>
<keyword evidence="10" id="KW-1185">Reference proteome</keyword>
<dbReference type="PANTHER" id="PTHR10217">
    <property type="entry name" value="VOLTAGE AND LIGAND GATED POTASSIUM CHANNEL"/>
    <property type="match status" value="1"/>
</dbReference>
<organism evidence="9 10">
    <name type="scientific">Symbiodinium necroappetens</name>
    <dbReference type="NCBI Taxonomy" id="1628268"/>
    <lineage>
        <taxon>Eukaryota</taxon>
        <taxon>Sar</taxon>
        <taxon>Alveolata</taxon>
        <taxon>Dinophyceae</taxon>
        <taxon>Suessiales</taxon>
        <taxon>Symbiodiniaceae</taxon>
        <taxon>Symbiodinium</taxon>
    </lineage>
</organism>
<dbReference type="InterPro" id="IPR018490">
    <property type="entry name" value="cNMP-bd_dom_sf"/>
</dbReference>
<dbReference type="InterPro" id="IPR014710">
    <property type="entry name" value="RmlC-like_jellyroll"/>
</dbReference>
<keyword evidence="2" id="KW-0813">Transport</keyword>
<dbReference type="SUPFAM" id="SSF51206">
    <property type="entry name" value="cAMP-binding domain-like"/>
    <property type="match status" value="1"/>
</dbReference>
<dbReference type="GO" id="GO:0005886">
    <property type="term" value="C:plasma membrane"/>
    <property type="evidence" value="ECO:0007669"/>
    <property type="project" value="TreeGrafter"/>
</dbReference>
<dbReference type="GO" id="GO:0005249">
    <property type="term" value="F:voltage-gated potassium channel activity"/>
    <property type="evidence" value="ECO:0007669"/>
    <property type="project" value="TreeGrafter"/>
</dbReference>
<dbReference type="Proteomes" id="UP000601435">
    <property type="component" value="Unassembled WGS sequence"/>
</dbReference>
<feature type="transmembrane region" description="Helical" evidence="7">
    <location>
        <begin position="335"/>
        <end position="363"/>
    </location>
</feature>
<evidence type="ECO:0000256" key="3">
    <source>
        <dbReference type="ARBA" id="ARBA00022692"/>
    </source>
</evidence>
<evidence type="ECO:0000256" key="4">
    <source>
        <dbReference type="ARBA" id="ARBA00022989"/>
    </source>
</evidence>
<dbReference type="EMBL" id="CAJNJA010016701">
    <property type="protein sequence ID" value="CAE7386301.1"/>
    <property type="molecule type" value="Genomic_DNA"/>
</dbReference>
<evidence type="ECO:0000256" key="5">
    <source>
        <dbReference type="ARBA" id="ARBA00023065"/>
    </source>
</evidence>
<dbReference type="OrthoDB" id="419411at2759"/>
<evidence type="ECO:0000256" key="6">
    <source>
        <dbReference type="ARBA" id="ARBA00023136"/>
    </source>
</evidence>
<proteinExistence type="predicted"/>
<evidence type="ECO:0000256" key="2">
    <source>
        <dbReference type="ARBA" id="ARBA00022448"/>
    </source>
</evidence>
<feature type="domain" description="Cyclic nucleotide-binding" evidence="8">
    <location>
        <begin position="531"/>
        <end position="634"/>
    </location>
</feature>
<dbReference type="AlphaFoldDB" id="A0A812Q0P1"/>